<dbReference type="SUPFAM" id="SSF48256">
    <property type="entry name" value="Citrate synthase"/>
    <property type="match status" value="1"/>
</dbReference>
<dbReference type="InterPro" id="IPR016143">
    <property type="entry name" value="Citrate_synth-like_sm_a-sub"/>
</dbReference>
<dbReference type="InterPro" id="IPR016142">
    <property type="entry name" value="Citrate_synth-like_lrg_a-sub"/>
</dbReference>
<evidence type="ECO:0000256" key="6">
    <source>
        <dbReference type="RuleBase" id="RU000441"/>
    </source>
</evidence>
<dbReference type="InterPro" id="IPR002020">
    <property type="entry name" value="Citrate_synthase"/>
</dbReference>
<feature type="active site" evidence="5">
    <location>
        <position position="312"/>
    </location>
</feature>
<dbReference type="GO" id="GO:0050440">
    <property type="term" value="F:2-methylcitrate synthase activity"/>
    <property type="evidence" value="ECO:0007669"/>
    <property type="project" value="TreeGrafter"/>
</dbReference>
<dbReference type="AlphaFoldDB" id="A0A0H5QK83"/>
<evidence type="ECO:0000256" key="5">
    <source>
        <dbReference type="PIRSR" id="PIRSR001369-1"/>
    </source>
</evidence>
<dbReference type="InterPro" id="IPR019810">
    <property type="entry name" value="Citrate_synthase_AS"/>
</dbReference>
<dbReference type="PRINTS" id="PR00143">
    <property type="entry name" value="CITRTSNTHASE"/>
</dbReference>
<organism evidence="7">
    <name type="scientific">Spongospora subterranea</name>
    <dbReference type="NCBI Taxonomy" id="70186"/>
    <lineage>
        <taxon>Eukaryota</taxon>
        <taxon>Sar</taxon>
        <taxon>Rhizaria</taxon>
        <taxon>Endomyxa</taxon>
        <taxon>Phytomyxea</taxon>
        <taxon>Plasmodiophorida</taxon>
        <taxon>Plasmodiophoridae</taxon>
        <taxon>Spongospora</taxon>
    </lineage>
</organism>
<evidence type="ECO:0000256" key="1">
    <source>
        <dbReference type="ARBA" id="ARBA00004751"/>
    </source>
</evidence>
<dbReference type="InterPro" id="IPR024176">
    <property type="entry name" value="Citrate_synthase_bac-typ"/>
</dbReference>
<dbReference type="PANTHER" id="PTHR11739">
    <property type="entry name" value="CITRATE SYNTHASE"/>
    <property type="match status" value="1"/>
</dbReference>
<dbReference type="GO" id="GO:0005759">
    <property type="term" value="C:mitochondrial matrix"/>
    <property type="evidence" value="ECO:0007669"/>
    <property type="project" value="TreeGrafter"/>
</dbReference>
<dbReference type="FunFam" id="1.10.230.10:FF:000003">
    <property type="entry name" value="Citrate synthase"/>
    <property type="match status" value="1"/>
</dbReference>
<feature type="active site" evidence="5">
    <location>
        <position position="364"/>
    </location>
</feature>
<dbReference type="GO" id="GO:0006099">
    <property type="term" value="P:tricarboxylic acid cycle"/>
    <property type="evidence" value="ECO:0007669"/>
    <property type="project" value="UniProtKB-KW"/>
</dbReference>
<dbReference type="Gene3D" id="1.10.230.10">
    <property type="entry name" value="Cytochrome P450-Terp, domain 2"/>
    <property type="match status" value="1"/>
</dbReference>
<keyword evidence="3" id="KW-0816">Tricarboxylic acid cycle</keyword>
<proteinExistence type="inferred from homology"/>
<dbReference type="PANTHER" id="PTHR11739:SF25">
    <property type="entry name" value="CITRATE SYNTHASE-RELATED PROTEIN DDB_G0287281"/>
    <property type="match status" value="1"/>
</dbReference>
<sequence>HYLNMMLRRLLKIASKPIQPVQARLRLGSAPSVRWHSAVPADPPKYSKGLAGVIAGESSICTVGGGGDGLKYRGYDIVDMAKACTFEEVAYLLIYGAFPTSDKLASYLAQLNQFRVLPPALCAILEQIPAAANPMDVLRTTCSALGCIRPEQGFVSTSDTGSSPENVSTDDVCNGLLAGFGSALCYWHNWHTRGIRIDTSGSDDESVANHFLRLLNQREPTKEQSRTIDLSLILYAEHGFAASTFAGRVTSSTLSDMYSAVCSAIGTLRGKLHGGANEAAMELISGFTVDDDIETLMREKLSRKELIMGFGHRIYKNRDPRSDIIKECAKTLTAQEDGRPDLFAISERIEAVMASDKKIPPNLDFYMASAYNMCGLPTQFFTPVFVIARTAGWSAHFLEQRQARVLIRPSSIYTGPSPRNLPEFKN</sequence>
<dbReference type="EMBL" id="HACM01001284">
    <property type="protein sequence ID" value="CRZ01726.1"/>
    <property type="molecule type" value="Transcribed_RNA"/>
</dbReference>
<evidence type="ECO:0000313" key="7">
    <source>
        <dbReference type="EMBL" id="CRZ01726.1"/>
    </source>
</evidence>
<comment type="pathway">
    <text evidence="1">Carbohydrate metabolism; tricarboxylic acid cycle; isocitrate from oxaloacetate: step 1/2.</text>
</comment>
<protein>
    <recommendedName>
        <fullName evidence="6">Citrate synthase</fullName>
    </recommendedName>
</protein>
<dbReference type="InterPro" id="IPR036969">
    <property type="entry name" value="Citrate_synthase_sf"/>
</dbReference>
<dbReference type="GO" id="GO:0005975">
    <property type="term" value="P:carbohydrate metabolic process"/>
    <property type="evidence" value="ECO:0007669"/>
    <property type="project" value="TreeGrafter"/>
</dbReference>
<dbReference type="Pfam" id="PF00285">
    <property type="entry name" value="Citrate_synt"/>
    <property type="match status" value="1"/>
</dbReference>
<dbReference type="PIRSF" id="PIRSF001369">
    <property type="entry name" value="Citrate_synth"/>
    <property type="match status" value="1"/>
</dbReference>
<evidence type="ECO:0000256" key="3">
    <source>
        <dbReference type="ARBA" id="ARBA00022532"/>
    </source>
</evidence>
<dbReference type="PROSITE" id="PS00480">
    <property type="entry name" value="CITRATE_SYNTHASE"/>
    <property type="match status" value="1"/>
</dbReference>
<evidence type="ECO:0000256" key="4">
    <source>
        <dbReference type="ARBA" id="ARBA00022679"/>
    </source>
</evidence>
<accession>A0A0H5QK83</accession>
<keyword evidence="4 6" id="KW-0808">Transferase</keyword>
<name>A0A0H5QK83_9EUKA</name>
<dbReference type="GO" id="GO:0019679">
    <property type="term" value="P:propionate metabolic process, methylcitrate cycle"/>
    <property type="evidence" value="ECO:0007669"/>
    <property type="project" value="TreeGrafter"/>
</dbReference>
<dbReference type="Gene3D" id="1.10.580.10">
    <property type="entry name" value="Citrate Synthase, domain 1"/>
    <property type="match status" value="1"/>
</dbReference>
<reference evidence="7" key="1">
    <citation type="submission" date="2015-04" db="EMBL/GenBank/DDBJ databases">
        <title>The genome sequence of the plant pathogenic Rhizarian Plasmodiophora brassicae reveals insights in its biotrophic life cycle and the origin of chitin synthesis.</title>
        <authorList>
            <person name="Schwelm A."/>
            <person name="Fogelqvist J."/>
            <person name="Knaust A."/>
            <person name="Julke S."/>
            <person name="Lilja T."/>
            <person name="Dhandapani V."/>
            <person name="Bonilla-Rosso G."/>
            <person name="Karlsson M."/>
            <person name="Shevchenko A."/>
            <person name="Choi S.R."/>
            <person name="Kim H.G."/>
            <person name="Park J.Y."/>
            <person name="Lim Y.P."/>
            <person name="Ludwig-Muller J."/>
            <person name="Dixelius C."/>
        </authorList>
    </citation>
    <scope>NUCLEOTIDE SEQUENCE</scope>
    <source>
        <tissue evidence="7">Potato root galls</tissue>
    </source>
</reference>
<feature type="non-terminal residue" evidence="7">
    <location>
        <position position="1"/>
    </location>
</feature>
<evidence type="ECO:0000256" key="2">
    <source>
        <dbReference type="ARBA" id="ARBA00010566"/>
    </source>
</evidence>
<comment type="similarity">
    <text evidence="2 6">Belongs to the citrate synthase family.</text>
</comment>